<gene>
    <name evidence="1" type="ORF">IscW_ISCW021619</name>
</gene>
<dbReference type="AlphaFoldDB" id="B7Q7Y2"/>
<dbReference type="VEuPathDB" id="VectorBase:ISCI021619"/>
<dbReference type="Proteomes" id="UP000001555">
    <property type="component" value="Unassembled WGS sequence"/>
</dbReference>
<proteinExistence type="predicted"/>
<sequence>MPPSPSTSATDARADQEYEPTLRIIELEDDLWPSIECPVEFKLNEAAFLACLLNGVEADATSSLAVQKYLLVKKSTLMEGNFNFQPRHPGSSTSVLGASLYNCSVVTIPLKPPNETSLSKILSHPEQMLGRRVDALPAPGNVTSTWQRSEHPLVFRSLESLRWTNEQRTCTLPRY</sequence>
<evidence type="ECO:0000313" key="2">
    <source>
        <dbReference type="EnsemblMetazoa" id="ISCW021619-PA"/>
    </source>
</evidence>
<keyword evidence="3" id="KW-1185">Reference proteome</keyword>
<dbReference type="EMBL" id="ABJB010533922">
    <property type="status" value="NOT_ANNOTATED_CDS"/>
    <property type="molecule type" value="Genomic_DNA"/>
</dbReference>
<dbReference type="VEuPathDB" id="VectorBase:ISCP_004687"/>
<dbReference type="VEuPathDB" id="VectorBase:ISCW021619"/>
<reference evidence="1 3" key="1">
    <citation type="submission" date="2008-03" db="EMBL/GenBank/DDBJ databases">
        <title>Annotation of Ixodes scapularis.</title>
        <authorList>
            <consortium name="Ixodes scapularis Genome Project Consortium"/>
            <person name="Caler E."/>
            <person name="Hannick L.I."/>
            <person name="Bidwell S."/>
            <person name="Joardar V."/>
            <person name="Thiagarajan M."/>
            <person name="Amedeo P."/>
            <person name="Galinsky K.J."/>
            <person name="Schobel S."/>
            <person name="Inman J."/>
            <person name="Hostetler J."/>
            <person name="Miller J."/>
            <person name="Hammond M."/>
            <person name="Megy K."/>
            <person name="Lawson D."/>
            <person name="Kodira C."/>
            <person name="Sutton G."/>
            <person name="Meyer J."/>
            <person name="Hill C.A."/>
            <person name="Birren B."/>
            <person name="Nene V."/>
            <person name="Collins F."/>
            <person name="Alarcon-Chaidez F."/>
            <person name="Wikel S."/>
            <person name="Strausberg R."/>
        </authorList>
    </citation>
    <scope>NUCLEOTIDE SEQUENCE [LARGE SCALE GENOMIC DNA]</scope>
    <source>
        <strain evidence="3">Wikel</strain>
        <strain evidence="1">Wikel colony</strain>
    </source>
</reference>
<evidence type="ECO:0000313" key="3">
    <source>
        <dbReference type="Proteomes" id="UP000001555"/>
    </source>
</evidence>
<name>B7Q7Y2_IXOSC</name>
<dbReference type="InParanoid" id="B7Q7Y2"/>
<dbReference type="PaxDb" id="6945-B7Q7Y2"/>
<protein>
    <submittedName>
        <fullName evidence="1 2">Uncharacterized protein</fullName>
    </submittedName>
</protein>
<dbReference type="EMBL" id="ABJB011132641">
    <property type="status" value="NOT_ANNOTATED_CDS"/>
    <property type="molecule type" value="Genomic_DNA"/>
</dbReference>
<accession>B7Q7Y2</accession>
<dbReference type="EnsemblMetazoa" id="ISCW021619-RA">
    <property type="protein sequence ID" value="ISCW021619-PA"/>
    <property type="gene ID" value="ISCW021619"/>
</dbReference>
<dbReference type="EMBL" id="DS879127">
    <property type="protein sequence ID" value="EEC14954.1"/>
    <property type="molecule type" value="Genomic_DNA"/>
</dbReference>
<reference evidence="2" key="2">
    <citation type="submission" date="2020-05" db="UniProtKB">
        <authorList>
            <consortium name="EnsemblMetazoa"/>
        </authorList>
    </citation>
    <scope>IDENTIFICATION</scope>
    <source>
        <strain evidence="2">wikel</strain>
    </source>
</reference>
<evidence type="ECO:0000313" key="1">
    <source>
        <dbReference type="EMBL" id="EEC14954.1"/>
    </source>
</evidence>
<dbReference type="HOGENOM" id="CLU_1534255_0_0_1"/>
<dbReference type="EMBL" id="ABJB010193259">
    <property type="status" value="NOT_ANNOTATED_CDS"/>
    <property type="molecule type" value="Genomic_DNA"/>
</dbReference>
<organism>
    <name type="scientific">Ixodes scapularis</name>
    <name type="common">Black-legged tick</name>
    <name type="synonym">Deer tick</name>
    <dbReference type="NCBI Taxonomy" id="6945"/>
    <lineage>
        <taxon>Eukaryota</taxon>
        <taxon>Metazoa</taxon>
        <taxon>Ecdysozoa</taxon>
        <taxon>Arthropoda</taxon>
        <taxon>Chelicerata</taxon>
        <taxon>Arachnida</taxon>
        <taxon>Acari</taxon>
        <taxon>Parasitiformes</taxon>
        <taxon>Ixodida</taxon>
        <taxon>Ixodoidea</taxon>
        <taxon>Ixodidae</taxon>
        <taxon>Ixodinae</taxon>
        <taxon>Ixodes</taxon>
    </lineage>
</organism>